<name>A0A506U121_9HYPH</name>
<dbReference type="AlphaFoldDB" id="A0A506U121"/>
<comment type="caution">
    <text evidence="1">The sequence shown here is derived from an EMBL/GenBank/DDBJ whole genome shotgun (WGS) entry which is preliminary data.</text>
</comment>
<dbReference type="PANTHER" id="PTHR35006:SF1">
    <property type="entry name" value="BLL2941 PROTEIN"/>
    <property type="match status" value="1"/>
</dbReference>
<protein>
    <submittedName>
        <fullName evidence="1">VOC family protein</fullName>
    </submittedName>
</protein>
<dbReference type="OrthoDB" id="9807407at2"/>
<dbReference type="EMBL" id="VHLH01000027">
    <property type="protein sequence ID" value="TPW26674.1"/>
    <property type="molecule type" value="Genomic_DNA"/>
</dbReference>
<dbReference type="SUPFAM" id="SSF54593">
    <property type="entry name" value="Glyoxalase/Bleomycin resistance protein/Dihydroxybiphenyl dioxygenase"/>
    <property type="match status" value="1"/>
</dbReference>
<gene>
    <name evidence="1" type="ORF">FJU11_13795</name>
</gene>
<dbReference type="InterPro" id="IPR029068">
    <property type="entry name" value="Glyas_Bleomycin-R_OHBP_Dase"/>
</dbReference>
<dbReference type="Proteomes" id="UP000320314">
    <property type="component" value="Unassembled WGS sequence"/>
</dbReference>
<proteinExistence type="predicted"/>
<dbReference type="Gene3D" id="3.10.180.10">
    <property type="entry name" value="2,3-Dihydroxybiphenyl 1,2-Dioxygenase, domain 1"/>
    <property type="match status" value="1"/>
</dbReference>
<dbReference type="PANTHER" id="PTHR35006">
    <property type="entry name" value="GLYOXALASE FAMILY PROTEIN (AFU_ORTHOLOGUE AFUA_5G14830)"/>
    <property type="match status" value="1"/>
</dbReference>
<evidence type="ECO:0000313" key="2">
    <source>
        <dbReference type="Proteomes" id="UP000320314"/>
    </source>
</evidence>
<keyword evidence="2" id="KW-1185">Reference proteome</keyword>
<reference evidence="1 2" key="1">
    <citation type="submission" date="2019-06" db="EMBL/GenBank/DDBJ databases">
        <authorList>
            <person name="Li M."/>
        </authorList>
    </citation>
    <scope>NUCLEOTIDE SEQUENCE [LARGE SCALE GENOMIC DNA]</scope>
    <source>
        <strain evidence="1 2">BGMRC6574</strain>
    </source>
</reference>
<accession>A0A506U121</accession>
<evidence type="ECO:0000313" key="1">
    <source>
        <dbReference type="EMBL" id="TPW26674.1"/>
    </source>
</evidence>
<sequence length="118" mass="12640">MVAFYDAVLAPSDLKRRESVEAAGPAGVIWYMEGKRCPQFAIRAPFDGEAARAGNGVQVSFAVSDGHAVEACWRAALDAGGTDEGEPGIRVRYAPDFFAAYCRDPEGNKLCFVHAEGL</sequence>
<dbReference type="CDD" id="cd07262">
    <property type="entry name" value="VOC_like"/>
    <property type="match status" value="1"/>
</dbReference>
<dbReference type="RefSeq" id="WP_141167653.1">
    <property type="nucleotide sequence ID" value="NZ_VHLH01000027.1"/>
</dbReference>
<organism evidence="1 2">
    <name type="scientific">Pararhizobium mangrovi</name>
    <dbReference type="NCBI Taxonomy" id="2590452"/>
    <lineage>
        <taxon>Bacteria</taxon>
        <taxon>Pseudomonadati</taxon>
        <taxon>Pseudomonadota</taxon>
        <taxon>Alphaproteobacteria</taxon>
        <taxon>Hyphomicrobiales</taxon>
        <taxon>Rhizobiaceae</taxon>
        <taxon>Rhizobium/Agrobacterium group</taxon>
        <taxon>Pararhizobium</taxon>
    </lineage>
</organism>